<dbReference type="Pfam" id="PF02330">
    <property type="entry name" value="MAM33"/>
    <property type="match status" value="1"/>
</dbReference>
<keyword evidence="4" id="KW-1185">Reference proteome</keyword>
<evidence type="ECO:0000313" key="3">
    <source>
        <dbReference type="Proteomes" id="UP000322899"/>
    </source>
</evidence>
<comment type="caution">
    <text evidence="1">The sequence shown here is derived from an EMBL/GenBank/DDBJ whole genome shotgun (WGS) entry which is preliminary data.</text>
</comment>
<evidence type="ECO:0000313" key="2">
    <source>
        <dbReference type="EMBL" id="KAA0175381.1"/>
    </source>
</evidence>
<dbReference type="GO" id="GO:0005759">
    <property type="term" value="C:mitochondrial matrix"/>
    <property type="evidence" value="ECO:0007669"/>
    <property type="project" value="InterPro"/>
</dbReference>
<dbReference type="InterPro" id="IPR003428">
    <property type="entry name" value="MAM33"/>
</dbReference>
<dbReference type="InterPro" id="IPR036561">
    <property type="entry name" value="MAM33_sf"/>
</dbReference>
<evidence type="ECO:0008006" key="5">
    <source>
        <dbReference type="Google" id="ProtNLM"/>
    </source>
</evidence>
<dbReference type="PANTHER" id="PTHR10826">
    <property type="entry name" value="COMPLEMENT COMPONENT 1"/>
    <property type="match status" value="1"/>
</dbReference>
<dbReference type="PANTHER" id="PTHR10826:SF1">
    <property type="entry name" value="COMPLEMENT COMPONENT 1 Q SUBCOMPONENT-BINDING PROTEIN, MITOCHONDRIAL"/>
    <property type="match status" value="1"/>
</dbReference>
<organism evidence="1 4">
    <name type="scientific">Cafeteria roenbergensis</name>
    <name type="common">Marine flagellate</name>
    <dbReference type="NCBI Taxonomy" id="33653"/>
    <lineage>
        <taxon>Eukaryota</taxon>
        <taxon>Sar</taxon>
        <taxon>Stramenopiles</taxon>
        <taxon>Bigyra</taxon>
        <taxon>Opalozoa</taxon>
        <taxon>Bicosoecida</taxon>
        <taxon>Cafeteriaceae</taxon>
        <taxon>Cafeteria</taxon>
    </lineage>
</organism>
<dbReference type="Gene3D" id="3.10.280.10">
    <property type="entry name" value="Mitochondrial glycoprotein"/>
    <property type="match status" value="1"/>
</dbReference>
<sequence>MAVVRAMRMTRIVATPAVRVAGARALHVTSSCAAEAPQDPADFQPLELEDALSNELNFETNSAEGENVTAEDLKLDLQNAFPGFDASVEAGKTTVKLTRSVGDDLAVTAIVDLCSPDYLPAGNEGEDEEEEEEMPMMAFRGRLTVHKAGRANAVSVLFHVPTLADSGIEVASVMSHAMTDALKADDSVSGALNEDTYAPPNFEDLDFALQASFVKFIGDCGLDVEFAEGVRALADRKEQFEYLQWLQNCHGALEGTSRA</sequence>
<protein>
    <recommendedName>
        <fullName evidence="5">Mitochondrial glycoprotein domain-containing protein</fullName>
    </recommendedName>
</protein>
<dbReference type="EMBL" id="VLTO01000014">
    <property type="protein sequence ID" value="KAA0175381.1"/>
    <property type="molecule type" value="Genomic_DNA"/>
</dbReference>
<accession>A0A5A8CC76</accession>
<gene>
    <name evidence="2" type="ORF">FNF27_03081</name>
    <name evidence="1" type="ORF">FNF29_05070</name>
</gene>
<reference evidence="3 4" key="1">
    <citation type="submission" date="2019-07" db="EMBL/GenBank/DDBJ databases">
        <title>Genomes of Cafeteria roenbergensis.</title>
        <authorList>
            <person name="Fischer M.G."/>
            <person name="Hackl T."/>
            <person name="Roman M."/>
        </authorList>
    </citation>
    <scope>NUCLEOTIDE SEQUENCE [LARGE SCALE GENOMIC DNA]</scope>
    <source>
        <strain evidence="1 4">BVI</strain>
        <strain evidence="2 3">E4-10P</strain>
    </source>
</reference>
<name>A0A5A8CC76_CAFRO</name>
<dbReference type="AlphaFoldDB" id="A0A5A8CC76"/>
<dbReference type="Proteomes" id="UP000323011">
    <property type="component" value="Unassembled WGS sequence"/>
</dbReference>
<evidence type="ECO:0000313" key="1">
    <source>
        <dbReference type="EMBL" id="KAA0150733.1"/>
    </source>
</evidence>
<proteinExistence type="predicted"/>
<dbReference type="SUPFAM" id="SSF54529">
    <property type="entry name" value="Mitochondrial glycoprotein MAM33-like"/>
    <property type="match status" value="1"/>
</dbReference>
<dbReference type="Proteomes" id="UP000322899">
    <property type="component" value="Unassembled WGS sequence"/>
</dbReference>
<evidence type="ECO:0000313" key="4">
    <source>
        <dbReference type="Proteomes" id="UP000323011"/>
    </source>
</evidence>
<dbReference type="OrthoDB" id="278212at2759"/>
<dbReference type="EMBL" id="VLTN01000032">
    <property type="protein sequence ID" value="KAA0150733.1"/>
    <property type="molecule type" value="Genomic_DNA"/>
</dbReference>